<gene>
    <name evidence="4" type="ORF">MNBD_ALPHA11-1252</name>
</gene>
<dbReference type="EMBL" id="UOEQ01000243">
    <property type="protein sequence ID" value="VAW19915.1"/>
    <property type="molecule type" value="Genomic_DNA"/>
</dbReference>
<dbReference type="InterPro" id="IPR029063">
    <property type="entry name" value="SAM-dependent_MTases_sf"/>
</dbReference>
<organism evidence="4">
    <name type="scientific">hydrothermal vent metagenome</name>
    <dbReference type="NCBI Taxonomy" id="652676"/>
    <lineage>
        <taxon>unclassified sequences</taxon>
        <taxon>metagenomes</taxon>
        <taxon>ecological metagenomes</taxon>
    </lineage>
</organism>
<keyword evidence="1 4" id="KW-0489">Methyltransferase</keyword>
<proteinExistence type="predicted"/>
<accession>A0A3B0TMM1</accession>
<evidence type="ECO:0000313" key="4">
    <source>
        <dbReference type="EMBL" id="VAW19915.1"/>
    </source>
</evidence>
<keyword evidence="2 4" id="KW-0808">Transferase</keyword>
<evidence type="ECO:0000256" key="2">
    <source>
        <dbReference type="ARBA" id="ARBA00022679"/>
    </source>
</evidence>
<name>A0A3B0TMM1_9ZZZZ</name>
<reference evidence="4" key="1">
    <citation type="submission" date="2018-06" db="EMBL/GenBank/DDBJ databases">
        <authorList>
            <person name="Zhirakovskaya E."/>
        </authorList>
    </citation>
    <scope>NUCLEOTIDE SEQUENCE</scope>
</reference>
<dbReference type="AlphaFoldDB" id="A0A3B0TMM1"/>
<evidence type="ECO:0000259" key="3">
    <source>
        <dbReference type="Pfam" id="PF08241"/>
    </source>
</evidence>
<dbReference type="GO" id="GO:0008757">
    <property type="term" value="F:S-adenosylmethionine-dependent methyltransferase activity"/>
    <property type="evidence" value="ECO:0007669"/>
    <property type="project" value="InterPro"/>
</dbReference>
<protein>
    <submittedName>
        <fullName evidence="4">SAM-dependent methyltransferase, BioC-like</fullName>
    </submittedName>
</protein>
<dbReference type="InterPro" id="IPR013216">
    <property type="entry name" value="Methyltransf_11"/>
</dbReference>
<dbReference type="PANTHER" id="PTHR13090:SF1">
    <property type="entry name" value="ARGININE-HYDROXYLASE NDUFAF5, MITOCHONDRIAL"/>
    <property type="match status" value="1"/>
</dbReference>
<dbReference type="SUPFAM" id="SSF53335">
    <property type="entry name" value="S-adenosyl-L-methionine-dependent methyltransferases"/>
    <property type="match status" value="1"/>
</dbReference>
<dbReference type="PANTHER" id="PTHR13090">
    <property type="entry name" value="ARGININE-HYDROXYLASE NDUFAF5, MITOCHONDRIAL"/>
    <property type="match status" value="1"/>
</dbReference>
<evidence type="ECO:0000256" key="1">
    <source>
        <dbReference type="ARBA" id="ARBA00022603"/>
    </source>
</evidence>
<dbReference type="InterPro" id="IPR050602">
    <property type="entry name" value="Malonyl-ACP_OMT"/>
</dbReference>
<dbReference type="GO" id="GO:0032259">
    <property type="term" value="P:methylation"/>
    <property type="evidence" value="ECO:0007669"/>
    <property type="project" value="UniProtKB-KW"/>
</dbReference>
<sequence>MAISKNTQALNQGLNNAKSSGVAKKPEKLFDRAKIAKNIISNHSGSKPDFITSIVLKDLADRLAPISKKFSRALIIAPDTSYLPTTLRTAEHKIEFDFAPTLIGQSDSQLFDVENLNLPKDDYDLIISLFDLGFTDNVRGFLQRIYQSLIPDGLFIAAFLGGSSLNQLRNAWLEADAKHLSGARVRVAPFIDVKDAGALLQNAGFALPVTDKETLNLTYASPLHLMAEIKSLGAANPLATTPPTKTHSGLMGKDHLASAISAYPRLSTENDSRVPATIEIIWMSGWFPHESQQKPLKPGSAQISLSTFLNDKST</sequence>
<feature type="domain" description="Methyltransferase type 11" evidence="3">
    <location>
        <begin position="106"/>
        <end position="156"/>
    </location>
</feature>
<dbReference type="Pfam" id="PF08241">
    <property type="entry name" value="Methyltransf_11"/>
    <property type="match status" value="1"/>
</dbReference>
<dbReference type="Gene3D" id="3.40.50.150">
    <property type="entry name" value="Vaccinia Virus protein VP39"/>
    <property type="match status" value="1"/>
</dbReference>